<keyword evidence="6 7" id="KW-0472">Membrane</keyword>
<evidence type="ECO:0000256" key="5">
    <source>
        <dbReference type="ARBA" id="ARBA00022989"/>
    </source>
</evidence>
<feature type="transmembrane region" description="Helical" evidence="7">
    <location>
        <begin position="231"/>
        <end position="258"/>
    </location>
</feature>
<dbReference type="PANTHER" id="PTHR43163">
    <property type="entry name" value="DIPEPTIDE TRANSPORT SYSTEM PERMEASE PROTEIN DPPB-RELATED"/>
    <property type="match status" value="1"/>
</dbReference>
<evidence type="ECO:0000259" key="8">
    <source>
        <dbReference type="PROSITE" id="PS50928"/>
    </source>
</evidence>
<dbReference type="InterPro" id="IPR035906">
    <property type="entry name" value="MetI-like_sf"/>
</dbReference>
<evidence type="ECO:0000313" key="10">
    <source>
        <dbReference type="Proteomes" id="UP000249590"/>
    </source>
</evidence>
<evidence type="ECO:0000313" key="9">
    <source>
        <dbReference type="EMBL" id="RAH97467.1"/>
    </source>
</evidence>
<evidence type="ECO:0000256" key="3">
    <source>
        <dbReference type="ARBA" id="ARBA00022475"/>
    </source>
</evidence>
<dbReference type="GO" id="GO:0005886">
    <property type="term" value="C:plasma membrane"/>
    <property type="evidence" value="ECO:0007669"/>
    <property type="project" value="UniProtKB-SubCell"/>
</dbReference>
<organism evidence="9 10">
    <name type="scientific">Acuticoccus sediminis</name>
    <dbReference type="NCBI Taxonomy" id="2184697"/>
    <lineage>
        <taxon>Bacteria</taxon>
        <taxon>Pseudomonadati</taxon>
        <taxon>Pseudomonadota</taxon>
        <taxon>Alphaproteobacteria</taxon>
        <taxon>Hyphomicrobiales</taxon>
        <taxon>Amorphaceae</taxon>
        <taxon>Acuticoccus</taxon>
    </lineage>
</organism>
<dbReference type="InterPro" id="IPR045621">
    <property type="entry name" value="BPD_transp_1_N"/>
</dbReference>
<feature type="domain" description="ABC transmembrane type-1" evidence="8">
    <location>
        <begin position="95"/>
        <end position="296"/>
    </location>
</feature>
<comment type="caution">
    <text evidence="9">The sequence shown here is derived from an EMBL/GenBank/DDBJ whole genome shotgun (WGS) entry which is preliminary data.</text>
</comment>
<feature type="transmembrane region" description="Helical" evidence="7">
    <location>
        <begin position="170"/>
        <end position="189"/>
    </location>
</feature>
<dbReference type="SUPFAM" id="SSF161098">
    <property type="entry name" value="MetI-like"/>
    <property type="match status" value="1"/>
</dbReference>
<dbReference type="Proteomes" id="UP000249590">
    <property type="component" value="Unassembled WGS sequence"/>
</dbReference>
<dbReference type="Pfam" id="PF19300">
    <property type="entry name" value="BPD_transp_1_N"/>
    <property type="match status" value="1"/>
</dbReference>
<comment type="subcellular location">
    <subcellularLocation>
        <location evidence="1 7">Cell membrane</location>
        <topology evidence="1 7">Multi-pass membrane protein</topology>
    </subcellularLocation>
</comment>
<accession>A0A8B2NF30</accession>
<dbReference type="Gene3D" id="1.10.3720.10">
    <property type="entry name" value="MetI-like"/>
    <property type="match status" value="1"/>
</dbReference>
<sequence>MLAFALRRVVNAVLVLLALSVLVFSILQFVPGDPAVTVAGMGASEADIAAIRAQLGLDQPLYVQFLTWFWGILHGDWGVSIVSKEPVLPILMDRFAMTLLLATAGILFAAVVGIALGVNAALRANTGADLVLSVIALLGVSAPIFWIGLLLQLLFSIKLGLLPATGAGNLWHLVLPAIAIGGNSVGIIMRMTRSSLLEVLKQDFVRTARAKGLPRHTIVYKHALRNAFIPVLTVIGVQFAYLMGGAVLIETVFVWPGIGKLLADSVFRRDFPMVQGAILTIGFFFVLVNTLVDLAYSFVDPRIRLS</sequence>
<feature type="transmembrane region" description="Helical" evidence="7">
    <location>
        <begin position="278"/>
        <end position="299"/>
    </location>
</feature>
<reference evidence="9 10" key="1">
    <citation type="submission" date="2018-05" db="EMBL/GenBank/DDBJ databases">
        <title>Acuticoccus sediminis sp. nov., isolated from deep-sea sediment of Indian Ocean.</title>
        <authorList>
            <person name="Liu X."/>
            <person name="Lai Q."/>
            <person name="Du Y."/>
            <person name="Sun F."/>
            <person name="Zhang X."/>
            <person name="Wang S."/>
            <person name="Shao Z."/>
        </authorList>
    </citation>
    <scope>NUCLEOTIDE SEQUENCE [LARGE SCALE GENOMIC DNA]</scope>
    <source>
        <strain evidence="9 10">PTG4-2</strain>
    </source>
</reference>
<keyword evidence="4 7" id="KW-0812">Transmembrane</keyword>
<name>A0A8B2NF30_9HYPH</name>
<dbReference type="Pfam" id="PF00528">
    <property type="entry name" value="BPD_transp_1"/>
    <property type="match status" value="1"/>
</dbReference>
<dbReference type="EMBL" id="QHHQ01000009">
    <property type="protein sequence ID" value="RAH97467.1"/>
    <property type="molecule type" value="Genomic_DNA"/>
</dbReference>
<dbReference type="PANTHER" id="PTHR43163:SF6">
    <property type="entry name" value="DIPEPTIDE TRANSPORT SYSTEM PERMEASE PROTEIN DPPB-RELATED"/>
    <property type="match status" value="1"/>
</dbReference>
<dbReference type="AlphaFoldDB" id="A0A8B2NF30"/>
<keyword evidence="3" id="KW-1003">Cell membrane</keyword>
<dbReference type="CDD" id="cd06261">
    <property type="entry name" value="TM_PBP2"/>
    <property type="match status" value="1"/>
</dbReference>
<keyword evidence="10" id="KW-1185">Reference proteome</keyword>
<feature type="transmembrane region" description="Helical" evidence="7">
    <location>
        <begin position="95"/>
        <end position="118"/>
    </location>
</feature>
<evidence type="ECO:0000256" key="7">
    <source>
        <dbReference type="RuleBase" id="RU363032"/>
    </source>
</evidence>
<dbReference type="InterPro" id="IPR000515">
    <property type="entry name" value="MetI-like"/>
</dbReference>
<keyword evidence="5 7" id="KW-1133">Transmembrane helix</keyword>
<protein>
    <submittedName>
        <fullName evidence="9">Peptide ABC transporter permease</fullName>
    </submittedName>
</protein>
<gene>
    <name evidence="9" type="ORF">DLJ53_29765</name>
</gene>
<feature type="transmembrane region" description="Helical" evidence="7">
    <location>
        <begin position="130"/>
        <end position="155"/>
    </location>
</feature>
<dbReference type="OrthoDB" id="9807402at2"/>
<evidence type="ECO:0000256" key="6">
    <source>
        <dbReference type="ARBA" id="ARBA00023136"/>
    </source>
</evidence>
<proteinExistence type="inferred from homology"/>
<evidence type="ECO:0000256" key="4">
    <source>
        <dbReference type="ARBA" id="ARBA00022692"/>
    </source>
</evidence>
<dbReference type="GO" id="GO:0055085">
    <property type="term" value="P:transmembrane transport"/>
    <property type="evidence" value="ECO:0007669"/>
    <property type="project" value="InterPro"/>
</dbReference>
<evidence type="ECO:0000256" key="1">
    <source>
        <dbReference type="ARBA" id="ARBA00004651"/>
    </source>
</evidence>
<dbReference type="PROSITE" id="PS50928">
    <property type="entry name" value="ABC_TM1"/>
    <property type="match status" value="1"/>
</dbReference>
<feature type="transmembrane region" description="Helical" evidence="7">
    <location>
        <begin position="12"/>
        <end position="30"/>
    </location>
</feature>
<comment type="similarity">
    <text evidence="7">Belongs to the binding-protein-dependent transport system permease family.</text>
</comment>
<keyword evidence="2 7" id="KW-0813">Transport</keyword>
<evidence type="ECO:0000256" key="2">
    <source>
        <dbReference type="ARBA" id="ARBA00022448"/>
    </source>
</evidence>